<dbReference type="InterPro" id="IPR020479">
    <property type="entry name" value="HD_metazoa"/>
</dbReference>
<evidence type="ECO:0000256" key="4">
    <source>
        <dbReference type="ARBA" id="ARBA00022473"/>
    </source>
</evidence>
<dbReference type="EMBL" id="JAFBMS010000796">
    <property type="protein sequence ID" value="KAG9330016.1"/>
    <property type="molecule type" value="Genomic_DNA"/>
</dbReference>
<dbReference type="GO" id="GO:0005634">
    <property type="term" value="C:nucleus"/>
    <property type="evidence" value="ECO:0007669"/>
    <property type="project" value="UniProtKB-SubCell"/>
</dbReference>
<feature type="compositionally biased region" description="Basic and acidic residues" evidence="10">
    <location>
        <begin position="176"/>
        <end position="198"/>
    </location>
</feature>
<dbReference type="GO" id="GO:0009952">
    <property type="term" value="P:anterior/posterior pattern specification"/>
    <property type="evidence" value="ECO:0007669"/>
    <property type="project" value="TreeGrafter"/>
</dbReference>
<dbReference type="PANTHER" id="PTHR45664:SF11">
    <property type="entry name" value="HOMEOBOX PROTEIN HOX-B3"/>
    <property type="match status" value="1"/>
</dbReference>
<evidence type="ECO:0000256" key="5">
    <source>
        <dbReference type="ARBA" id="ARBA00023125"/>
    </source>
</evidence>
<feature type="region of interest" description="Disordered" evidence="10">
    <location>
        <begin position="176"/>
        <end position="220"/>
    </location>
</feature>
<dbReference type="Pfam" id="PF00046">
    <property type="entry name" value="Homeodomain"/>
    <property type="match status" value="1"/>
</dbReference>
<evidence type="ECO:0000256" key="8">
    <source>
        <dbReference type="PROSITE-ProRule" id="PRU00108"/>
    </source>
</evidence>
<name>A0A8T2MSL1_9TELE</name>
<keyword evidence="14" id="KW-1185">Reference proteome</keyword>
<dbReference type="PRINTS" id="PR00024">
    <property type="entry name" value="HOMEOBOX"/>
</dbReference>
<sequence>MDALDVFYDGSVGQQCEQDYGYSPPACLYARGAEEPSCARPQYSCFEERSKRDYSPPDPPSCQLSSPEQQHRYDYLPGKGRAVEETAGHAQFPWMRSTRTHPYLPPVPGGCYREELEDSKRSRTAYSRAQLLELEKEFHFNKYITRPRRYELAAMLNLTERHIKIWFQNRRMKWKKGETKKVRDPDVEHKSGEEDHSAGRSSRKASPAPRATNTPIAEGP</sequence>
<dbReference type="GO" id="GO:0000981">
    <property type="term" value="F:DNA-binding transcription factor activity, RNA polymerase II-specific"/>
    <property type="evidence" value="ECO:0007669"/>
    <property type="project" value="InterPro"/>
</dbReference>
<accession>A0A8T2MSL1</accession>
<evidence type="ECO:0000259" key="11">
    <source>
        <dbReference type="PROSITE" id="PS50071"/>
    </source>
</evidence>
<dbReference type="Proteomes" id="UP000824540">
    <property type="component" value="Unassembled WGS sequence"/>
</dbReference>
<dbReference type="AlphaFoldDB" id="A0A8T2MSL1"/>
<evidence type="ECO:0000313" key="13">
    <source>
        <dbReference type="EMBL" id="KAG9330170.1"/>
    </source>
</evidence>
<comment type="function">
    <text evidence="1">Sequence-specific transcription factor which is part of a developmental regulatory system that provides cells with specific positional identities on the anterior-posterior axis.</text>
</comment>
<dbReference type="InterPro" id="IPR001356">
    <property type="entry name" value="HD"/>
</dbReference>
<evidence type="ECO:0000256" key="9">
    <source>
        <dbReference type="RuleBase" id="RU000682"/>
    </source>
</evidence>
<dbReference type="OrthoDB" id="6159439at2759"/>
<evidence type="ECO:0000256" key="7">
    <source>
        <dbReference type="ARBA" id="ARBA00023242"/>
    </source>
</evidence>
<dbReference type="GO" id="GO:0048704">
    <property type="term" value="P:embryonic skeletal system morphogenesis"/>
    <property type="evidence" value="ECO:0007669"/>
    <property type="project" value="TreeGrafter"/>
</dbReference>
<keyword evidence="7 8" id="KW-0539">Nucleus</keyword>
<protein>
    <recommendedName>
        <fullName evidence="11">Homeobox domain-containing protein</fullName>
    </recommendedName>
</protein>
<comment type="similarity">
    <text evidence="3">Belongs to the Antp homeobox family.</text>
</comment>
<dbReference type="CDD" id="cd00086">
    <property type="entry name" value="homeodomain"/>
    <property type="match status" value="1"/>
</dbReference>
<feature type="region of interest" description="Disordered" evidence="10">
    <location>
        <begin position="49"/>
        <end position="69"/>
    </location>
</feature>
<dbReference type="PANTHER" id="PTHR45664">
    <property type="entry name" value="PROTEIN ZERKNUELLT 1-RELATED"/>
    <property type="match status" value="1"/>
</dbReference>
<gene>
    <name evidence="13" type="ORF">JZ751_027045</name>
    <name evidence="12" type="ORF">JZ751_027624</name>
</gene>
<dbReference type="InterPro" id="IPR017970">
    <property type="entry name" value="Homeobox_CS"/>
</dbReference>
<evidence type="ECO:0000256" key="10">
    <source>
        <dbReference type="SAM" id="MobiDB-lite"/>
    </source>
</evidence>
<evidence type="ECO:0000256" key="2">
    <source>
        <dbReference type="ARBA" id="ARBA00004123"/>
    </source>
</evidence>
<feature type="DNA-binding region" description="Homeobox" evidence="8">
    <location>
        <begin position="119"/>
        <end position="178"/>
    </location>
</feature>
<evidence type="ECO:0000256" key="3">
    <source>
        <dbReference type="ARBA" id="ARBA00009107"/>
    </source>
</evidence>
<evidence type="ECO:0000313" key="12">
    <source>
        <dbReference type="EMBL" id="KAG9330016.1"/>
    </source>
</evidence>
<dbReference type="InterPro" id="IPR009057">
    <property type="entry name" value="Homeodomain-like_sf"/>
</dbReference>
<dbReference type="PROSITE" id="PS00027">
    <property type="entry name" value="HOMEOBOX_1"/>
    <property type="match status" value="1"/>
</dbReference>
<comment type="caution">
    <text evidence="13">The sequence shown here is derived from an EMBL/GenBank/DDBJ whole genome shotgun (WGS) entry which is preliminary data.</text>
</comment>
<dbReference type="SMART" id="SM00389">
    <property type="entry name" value="HOX"/>
    <property type="match status" value="1"/>
</dbReference>
<keyword evidence="6 8" id="KW-0371">Homeobox</keyword>
<dbReference type="PROSITE" id="PS50071">
    <property type="entry name" value="HOMEOBOX_2"/>
    <property type="match status" value="1"/>
</dbReference>
<evidence type="ECO:0000256" key="6">
    <source>
        <dbReference type="ARBA" id="ARBA00023155"/>
    </source>
</evidence>
<keyword evidence="5 8" id="KW-0238">DNA-binding</keyword>
<feature type="compositionally biased region" description="Polar residues" evidence="10">
    <location>
        <begin position="211"/>
        <end position="220"/>
    </location>
</feature>
<dbReference type="EMBL" id="JAFBMS010000712">
    <property type="protein sequence ID" value="KAG9330170.1"/>
    <property type="molecule type" value="Genomic_DNA"/>
</dbReference>
<dbReference type="FunFam" id="1.10.10.60:FF:000176">
    <property type="entry name" value="pancreas/duodenum homeobox protein 1"/>
    <property type="match status" value="1"/>
</dbReference>
<reference evidence="13" key="1">
    <citation type="thesis" date="2021" institute="BYU ScholarsArchive" country="Provo, UT, USA">
        <title>Applications of and Algorithms for Genome Assembly and Genomic Analyses with an Emphasis on Marine Teleosts.</title>
        <authorList>
            <person name="Pickett B.D."/>
        </authorList>
    </citation>
    <scope>NUCLEOTIDE SEQUENCE</scope>
    <source>
        <strain evidence="13">HI-2016</strain>
    </source>
</reference>
<keyword evidence="4" id="KW-0217">Developmental protein</keyword>
<proteinExistence type="inferred from homology"/>
<comment type="subcellular location">
    <subcellularLocation>
        <location evidence="2 8 9">Nucleus</location>
    </subcellularLocation>
</comment>
<evidence type="ECO:0000256" key="1">
    <source>
        <dbReference type="ARBA" id="ARBA00003263"/>
    </source>
</evidence>
<evidence type="ECO:0000313" key="14">
    <source>
        <dbReference type="Proteomes" id="UP000824540"/>
    </source>
</evidence>
<dbReference type="Gene3D" id="1.10.10.60">
    <property type="entry name" value="Homeodomain-like"/>
    <property type="match status" value="1"/>
</dbReference>
<feature type="domain" description="Homeobox" evidence="11">
    <location>
        <begin position="117"/>
        <end position="177"/>
    </location>
</feature>
<organism evidence="13 14">
    <name type="scientific">Albula glossodonta</name>
    <name type="common">roundjaw bonefish</name>
    <dbReference type="NCBI Taxonomy" id="121402"/>
    <lineage>
        <taxon>Eukaryota</taxon>
        <taxon>Metazoa</taxon>
        <taxon>Chordata</taxon>
        <taxon>Craniata</taxon>
        <taxon>Vertebrata</taxon>
        <taxon>Euteleostomi</taxon>
        <taxon>Actinopterygii</taxon>
        <taxon>Neopterygii</taxon>
        <taxon>Teleostei</taxon>
        <taxon>Albuliformes</taxon>
        <taxon>Albulidae</taxon>
        <taxon>Albula</taxon>
    </lineage>
</organism>
<dbReference type="GO" id="GO:0000978">
    <property type="term" value="F:RNA polymerase II cis-regulatory region sequence-specific DNA binding"/>
    <property type="evidence" value="ECO:0007669"/>
    <property type="project" value="TreeGrafter"/>
</dbReference>
<dbReference type="GO" id="GO:0003309">
    <property type="term" value="P:type B pancreatic cell differentiation"/>
    <property type="evidence" value="ECO:0007669"/>
    <property type="project" value="UniProtKB-ARBA"/>
</dbReference>
<dbReference type="SUPFAM" id="SSF46689">
    <property type="entry name" value="Homeodomain-like"/>
    <property type="match status" value="1"/>
</dbReference>